<keyword evidence="1" id="KW-0732">Signal</keyword>
<dbReference type="EMBL" id="CASHTH010001058">
    <property type="protein sequence ID" value="CAI8010689.1"/>
    <property type="molecule type" value="Genomic_DNA"/>
</dbReference>
<dbReference type="AlphaFoldDB" id="A0AA35W7Z5"/>
<comment type="caution">
    <text evidence="2">The sequence shown here is derived from an EMBL/GenBank/DDBJ whole genome shotgun (WGS) entry which is preliminary data.</text>
</comment>
<gene>
    <name evidence="2" type="ORF">GBAR_LOCUS7012</name>
</gene>
<dbReference type="Proteomes" id="UP001174909">
    <property type="component" value="Unassembled WGS sequence"/>
</dbReference>
<feature type="chain" id="PRO_5041442900" evidence="1">
    <location>
        <begin position="22"/>
        <end position="60"/>
    </location>
</feature>
<organism evidence="2 3">
    <name type="scientific">Geodia barretti</name>
    <name type="common">Barrett's horny sponge</name>
    <dbReference type="NCBI Taxonomy" id="519541"/>
    <lineage>
        <taxon>Eukaryota</taxon>
        <taxon>Metazoa</taxon>
        <taxon>Porifera</taxon>
        <taxon>Demospongiae</taxon>
        <taxon>Heteroscleromorpha</taxon>
        <taxon>Tetractinellida</taxon>
        <taxon>Astrophorina</taxon>
        <taxon>Geodiidae</taxon>
        <taxon>Geodia</taxon>
    </lineage>
</organism>
<feature type="signal peptide" evidence="1">
    <location>
        <begin position="1"/>
        <end position="21"/>
    </location>
</feature>
<reference evidence="2" key="1">
    <citation type="submission" date="2023-03" db="EMBL/GenBank/DDBJ databases">
        <authorList>
            <person name="Steffen K."/>
            <person name="Cardenas P."/>
        </authorList>
    </citation>
    <scope>NUCLEOTIDE SEQUENCE</scope>
</reference>
<evidence type="ECO:0000256" key="1">
    <source>
        <dbReference type="SAM" id="SignalP"/>
    </source>
</evidence>
<evidence type="ECO:0000313" key="2">
    <source>
        <dbReference type="EMBL" id="CAI8010689.1"/>
    </source>
</evidence>
<protein>
    <submittedName>
        <fullName evidence="2">Uncharacterized protein</fullName>
    </submittedName>
</protein>
<accession>A0AA35W7Z5</accession>
<keyword evidence="3" id="KW-1185">Reference proteome</keyword>
<name>A0AA35W7Z5_GEOBA</name>
<proteinExistence type="predicted"/>
<evidence type="ECO:0000313" key="3">
    <source>
        <dbReference type="Proteomes" id="UP001174909"/>
    </source>
</evidence>
<sequence>MLLLRVRGLLVVCVWWSCVSSSQLGPENCTATVAINQHCQIQSLSTFPLELRVLSASLTE</sequence>